<proteinExistence type="inferred from homology"/>
<dbReference type="InterPro" id="IPR036961">
    <property type="entry name" value="Kinesin_motor_dom_sf"/>
</dbReference>
<accession>A0ABR1QAA4</accession>
<protein>
    <recommendedName>
        <fullName evidence="4">Kinesin-like protein</fullName>
    </recommendedName>
</protein>
<dbReference type="GO" id="GO:0016787">
    <property type="term" value="F:hydrolase activity"/>
    <property type="evidence" value="ECO:0007669"/>
    <property type="project" value="UniProtKB-KW"/>
</dbReference>
<dbReference type="SMART" id="SM00129">
    <property type="entry name" value="KISc"/>
    <property type="match status" value="1"/>
</dbReference>
<dbReference type="PROSITE" id="PS50067">
    <property type="entry name" value="KINESIN_MOTOR_2"/>
    <property type="match status" value="1"/>
</dbReference>
<feature type="compositionally biased region" description="Basic and acidic residues" evidence="5">
    <location>
        <begin position="264"/>
        <end position="274"/>
    </location>
</feature>
<name>A0ABR1QAA4_9PEZI</name>
<evidence type="ECO:0000256" key="4">
    <source>
        <dbReference type="RuleBase" id="RU000394"/>
    </source>
</evidence>
<gene>
    <name evidence="7" type="ORF">PG986_006646</name>
</gene>
<dbReference type="Proteomes" id="UP001391051">
    <property type="component" value="Unassembled WGS sequence"/>
</dbReference>
<feature type="domain" description="Kinesin motor" evidence="6">
    <location>
        <begin position="366"/>
        <end position="723"/>
    </location>
</feature>
<dbReference type="InterPro" id="IPR001752">
    <property type="entry name" value="Kinesin_motor_dom"/>
</dbReference>
<organism evidence="7 8">
    <name type="scientific">Apiospora aurea</name>
    <dbReference type="NCBI Taxonomy" id="335848"/>
    <lineage>
        <taxon>Eukaryota</taxon>
        <taxon>Fungi</taxon>
        <taxon>Dikarya</taxon>
        <taxon>Ascomycota</taxon>
        <taxon>Pezizomycotina</taxon>
        <taxon>Sordariomycetes</taxon>
        <taxon>Xylariomycetidae</taxon>
        <taxon>Amphisphaeriales</taxon>
        <taxon>Apiosporaceae</taxon>
        <taxon>Apiospora</taxon>
    </lineage>
</organism>
<dbReference type="RefSeq" id="XP_066698980.1">
    <property type="nucleotide sequence ID" value="XM_066842868.1"/>
</dbReference>
<keyword evidence="1 3" id="KW-0547">Nucleotide-binding</keyword>
<keyword evidence="2 3" id="KW-0067">ATP-binding</keyword>
<feature type="compositionally biased region" description="Polar residues" evidence="5">
    <location>
        <begin position="734"/>
        <end position="763"/>
    </location>
</feature>
<feature type="compositionally biased region" description="Basic and acidic residues" evidence="5">
    <location>
        <begin position="282"/>
        <end position="301"/>
    </location>
</feature>
<dbReference type="Gene3D" id="3.40.850.10">
    <property type="entry name" value="Kinesin motor domain"/>
    <property type="match status" value="1"/>
</dbReference>
<feature type="region of interest" description="Disordered" evidence="5">
    <location>
        <begin position="727"/>
        <end position="841"/>
    </location>
</feature>
<evidence type="ECO:0000256" key="2">
    <source>
        <dbReference type="ARBA" id="ARBA00022840"/>
    </source>
</evidence>
<keyword evidence="7" id="KW-0378">Hydrolase</keyword>
<evidence type="ECO:0000256" key="3">
    <source>
        <dbReference type="PROSITE-ProRule" id="PRU00283"/>
    </source>
</evidence>
<feature type="compositionally biased region" description="Basic and acidic residues" evidence="5">
    <location>
        <begin position="12"/>
        <end position="21"/>
    </location>
</feature>
<feature type="compositionally biased region" description="Low complexity" evidence="5">
    <location>
        <begin position="250"/>
        <end position="263"/>
    </location>
</feature>
<dbReference type="GeneID" id="92075930"/>
<comment type="caution">
    <text evidence="7">The sequence shown here is derived from an EMBL/GenBank/DDBJ whole genome shotgun (WGS) entry which is preliminary data.</text>
</comment>
<feature type="region of interest" description="Disordered" evidence="5">
    <location>
        <begin position="238"/>
        <end position="301"/>
    </location>
</feature>
<feature type="compositionally biased region" description="Low complexity" evidence="5">
    <location>
        <begin position="1"/>
        <end position="11"/>
    </location>
</feature>
<feature type="region of interest" description="Disordered" evidence="5">
    <location>
        <begin position="1"/>
        <end position="23"/>
    </location>
</feature>
<dbReference type="Pfam" id="PF00225">
    <property type="entry name" value="Kinesin"/>
    <property type="match status" value="1"/>
</dbReference>
<dbReference type="SUPFAM" id="SSF52540">
    <property type="entry name" value="P-loop containing nucleoside triphosphate hydrolases"/>
    <property type="match status" value="1"/>
</dbReference>
<feature type="binding site" evidence="3">
    <location>
        <begin position="464"/>
        <end position="471"/>
    </location>
    <ligand>
        <name>ATP</name>
        <dbReference type="ChEBI" id="CHEBI:30616"/>
    </ligand>
</feature>
<dbReference type="PROSITE" id="PS00411">
    <property type="entry name" value="KINESIN_MOTOR_1"/>
    <property type="match status" value="1"/>
</dbReference>
<dbReference type="EMBL" id="JAQQWE010000005">
    <property type="protein sequence ID" value="KAK7950918.1"/>
    <property type="molecule type" value="Genomic_DNA"/>
</dbReference>
<evidence type="ECO:0000313" key="7">
    <source>
        <dbReference type="EMBL" id="KAK7950918.1"/>
    </source>
</evidence>
<dbReference type="InterPro" id="IPR027640">
    <property type="entry name" value="Kinesin-like_fam"/>
</dbReference>
<keyword evidence="4" id="KW-0493">Microtubule</keyword>
<evidence type="ECO:0000313" key="8">
    <source>
        <dbReference type="Proteomes" id="UP001391051"/>
    </source>
</evidence>
<comment type="similarity">
    <text evidence="3 4">Belongs to the TRAFAC class myosin-kinesin ATPase superfamily. Kinesin family.</text>
</comment>
<dbReference type="PANTHER" id="PTHR47972">
    <property type="entry name" value="KINESIN-LIKE PROTEIN KLP-3"/>
    <property type="match status" value="1"/>
</dbReference>
<keyword evidence="3 4" id="KW-0505">Motor protein</keyword>
<keyword evidence="8" id="KW-1185">Reference proteome</keyword>
<evidence type="ECO:0000256" key="1">
    <source>
        <dbReference type="ARBA" id="ARBA00022741"/>
    </source>
</evidence>
<dbReference type="InterPro" id="IPR019821">
    <property type="entry name" value="Kinesin_motor_CS"/>
</dbReference>
<dbReference type="InterPro" id="IPR027417">
    <property type="entry name" value="P-loop_NTPase"/>
</dbReference>
<sequence>MSGRPSSGSSSPEREQQHGMLDHSQPCAQVVQTAQDEVNRLARINSITTITAEVLNALCNYLKSGMAEGHGVRGVTQAQLESLFRAFGDKMKICSQQHDISTHLEICKNMQSKCEDRLLDLIKIQKNAIIEQKDREQEKERCKQIEWEKFHKNINDKFAEQIALIKGKAAEGTLGMDDDDGVDTGLLKKKASMVDVLRNEKATMQQVLDESEAAIATLKRETETKTAEIRALQMEMQRLSQDEGAPATPSSPLRSPGSAPSSPRSREANKKLMETQKGLLEANKRADQAERARREAADDAEDLRQEIADLKGETRQQLEALRSEVDGAERRESLLQEDYRVVEKKLGKCNEANAKLFDELADLKGNLRVMTRVRPQLNEPDEDLEDIEMAPGELVDQLQWVGVPDERNQSTTSRNNKEAAPLNWYGQFECVFGQNATNADIFDEVKPVLGSAFNGKNATVFAYGQSGSGKTYTLGTAAVTADLEQGGLIPRSVEMLRQWIADREETWDYEVTVEFLEIFADKIYDLIAGKKEVGLVTRDVPGKKSTKARYADCSSETVTSDGMLDVELLQEVLSDGSKLRSTGSTLKNSESSRSHSVLTLRIRGTHRFQRGHDGNPRSTYGVLNLIDLAGSEKYEASGGDAARRKEGIDINISLSTLKRVIEAMANPNPKTHIPFRESTLTRMLEPCMGNGCKVIMLTMVSPLKEDNPETRNTLGFAQNATNARLQTKKAAENPNGSSASSQPPRTPTTTGKTNIPVPSSRPNSSKPSTTGSRPPPSRSATFRAPPPAPLNTTRTGDSSRPRPRGRVPRLGDDTENAFAAREPQEQQQQHGLAPAPRRFTK</sequence>
<dbReference type="PRINTS" id="PR00380">
    <property type="entry name" value="KINESINHEAVY"/>
</dbReference>
<reference evidence="7 8" key="1">
    <citation type="submission" date="2023-01" db="EMBL/GenBank/DDBJ databases">
        <title>Analysis of 21 Apiospora genomes using comparative genomics revels a genus with tremendous synthesis potential of carbohydrate active enzymes and secondary metabolites.</title>
        <authorList>
            <person name="Sorensen T."/>
        </authorList>
    </citation>
    <scope>NUCLEOTIDE SEQUENCE [LARGE SCALE GENOMIC DNA]</scope>
    <source>
        <strain evidence="7 8">CBS 24483</strain>
    </source>
</reference>
<evidence type="ECO:0000256" key="5">
    <source>
        <dbReference type="SAM" id="MobiDB-lite"/>
    </source>
</evidence>
<dbReference type="PANTHER" id="PTHR47972:SF28">
    <property type="entry name" value="KINESIN-LIKE PROTEIN KLP-3"/>
    <property type="match status" value="1"/>
</dbReference>
<evidence type="ECO:0000259" key="6">
    <source>
        <dbReference type="PROSITE" id="PS50067"/>
    </source>
</evidence>